<keyword evidence="3" id="KW-0479">Metal-binding</keyword>
<reference evidence="9 10" key="1">
    <citation type="journal article" date="2012" name="PLoS ONE">
        <title>The purine-utilizing bacterium Clostridium acidurici 9a: a genome-guided metabolic reconsideration.</title>
        <authorList>
            <person name="Hartwich K."/>
            <person name="Poehlein A."/>
            <person name="Daniel R."/>
        </authorList>
    </citation>
    <scope>NUCLEOTIDE SEQUENCE [LARGE SCALE GENOMIC DNA]</scope>
    <source>
        <strain evidence="10">ATCC 7906 / DSM 604 / BCRC 14475 / CIP 104303 / KCTC 5404 / NCIMB 10678 / 9a</strain>
    </source>
</reference>
<keyword evidence="2" id="KW-0645">Protease</keyword>
<dbReference type="HOGENOM" id="CLU_073529_0_2_9"/>
<dbReference type="NCBIfam" id="NF000642">
    <property type="entry name" value="PRK00024.1"/>
    <property type="match status" value="1"/>
</dbReference>
<dbReference type="NCBIfam" id="TIGR00608">
    <property type="entry name" value="radc"/>
    <property type="match status" value="1"/>
</dbReference>
<dbReference type="InterPro" id="IPR046778">
    <property type="entry name" value="UPF0758_N"/>
</dbReference>
<sequence>MKIESKYTMKDLPENERPTEKLVNHGAMSLSNSELIAVIIRTGSRDHSVIELANQLLSTREDGIASLADSSIEEIIRVKGIGNCKAAQILAAVELGKRIVLSEAKNKKKITSPLDIVDFFMADMQYLKREHFKIVMLDTKNHIIGVEEISVGNLNSSIVHPREVYKQAIKRSSASIILVHNHPSGDPTPSKEDINITRRLMESGEILGIRVLDHIVIGHKNI</sequence>
<name>K0AZ96_GOTA9</name>
<dbReference type="PATRIC" id="fig|1128398.3.peg.1006"/>
<dbReference type="InterPro" id="IPR001405">
    <property type="entry name" value="UPF0758"/>
</dbReference>
<keyword evidence="10" id="KW-1185">Reference proteome</keyword>
<dbReference type="Proteomes" id="UP000006094">
    <property type="component" value="Chromosome"/>
</dbReference>
<dbReference type="InterPro" id="IPR020891">
    <property type="entry name" value="UPF0758_CS"/>
</dbReference>
<evidence type="ECO:0000313" key="9">
    <source>
        <dbReference type="EMBL" id="AFS78020.1"/>
    </source>
</evidence>
<evidence type="ECO:0000256" key="7">
    <source>
        <dbReference type="RuleBase" id="RU003797"/>
    </source>
</evidence>
<dbReference type="InterPro" id="IPR025657">
    <property type="entry name" value="RadC_JAB"/>
</dbReference>
<dbReference type="OrthoDB" id="9804482at2"/>
<dbReference type="InterPro" id="IPR037518">
    <property type="entry name" value="MPN"/>
</dbReference>
<dbReference type="PROSITE" id="PS01302">
    <property type="entry name" value="UPF0758"/>
    <property type="match status" value="1"/>
</dbReference>
<dbReference type="CDD" id="cd08071">
    <property type="entry name" value="MPN_DUF2466"/>
    <property type="match status" value="1"/>
</dbReference>
<dbReference type="GO" id="GO:0006508">
    <property type="term" value="P:proteolysis"/>
    <property type="evidence" value="ECO:0007669"/>
    <property type="project" value="UniProtKB-KW"/>
</dbReference>
<dbReference type="RefSeq" id="WP_014967157.1">
    <property type="nucleotide sequence ID" value="NC_018664.1"/>
</dbReference>
<evidence type="ECO:0000259" key="8">
    <source>
        <dbReference type="PROSITE" id="PS50249"/>
    </source>
</evidence>
<dbReference type="EMBL" id="CP003326">
    <property type="protein sequence ID" value="AFS78020.1"/>
    <property type="molecule type" value="Genomic_DNA"/>
</dbReference>
<keyword evidence="4" id="KW-0378">Hydrolase</keyword>
<proteinExistence type="inferred from homology"/>
<dbReference type="PANTHER" id="PTHR30471:SF3">
    <property type="entry name" value="UPF0758 PROTEIN YEES-RELATED"/>
    <property type="match status" value="1"/>
</dbReference>
<gene>
    <name evidence="9" type="primary">radC</name>
    <name evidence="9" type="ordered locus">Curi_c10060</name>
</gene>
<evidence type="ECO:0000256" key="2">
    <source>
        <dbReference type="ARBA" id="ARBA00022670"/>
    </source>
</evidence>
<evidence type="ECO:0000256" key="3">
    <source>
        <dbReference type="ARBA" id="ARBA00022723"/>
    </source>
</evidence>
<dbReference type="GO" id="GO:0008237">
    <property type="term" value="F:metallopeptidase activity"/>
    <property type="evidence" value="ECO:0007669"/>
    <property type="project" value="UniProtKB-KW"/>
</dbReference>
<dbReference type="eggNOG" id="COG2003">
    <property type="taxonomic scope" value="Bacteria"/>
</dbReference>
<dbReference type="Pfam" id="PF20582">
    <property type="entry name" value="UPF0758_N"/>
    <property type="match status" value="1"/>
</dbReference>
<dbReference type="PANTHER" id="PTHR30471">
    <property type="entry name" value="DNA REPAIR PROTEIN RADC"/>
    <property type="match status" value="1"/>
</dbReference>
<keyword evidence="6" id="KW-0482">Metalloprotease</keyword>
<organism evidence="9 10">
    <name type="scientific">Gottschalkia acidurici (strain ATCC 7906 / DSM 604 / BCRC 14475 / CIP 104303 / KCTC 5404 / NCIMB 10678 / 9a)</name>
    <name type="common">Clostridium acidurici</name>
    <dbReference type="NCBI Taxonomy" id="1128398"/>
    <lineage>
        <taxon>Bacteria</taxon>
        <taxon>Bacillati</taxon>
        <taxon>Bacillota</taxon>
        <taxon>Tissierellia</taxon>
        <taxon>Tissierellales</taxon>
        <taxon>Gottschalkiaceae</taxon>
        <taxon>Gottschalkia</taxon>
    </lineage>
</organism>
<dbReference type="SUPFAM" id="SSF102712">
    <property type="entry name" value="JAB1/MPN domain"/>
    <property type="match status" value="1"/>
</dbReference>
<evidence type="ECO:0000313" key="10">
    <source>
        <dbReference type="Proteomes" id="UP000006094"/>
    </source>
</evidence>
<comment type="similarity">
    <text evidence="1 7">Belongs to the UPF0758 family.</text>
</comment>
<dbReference type="AlphaFoldDB" id="K0AZ96"/>
<dbReference type="GO" id="GO:0046872">
    <property type="term" value="F:metal ion binding"/>
    <property type="evidence" value="ECO:0007669"/>
    <property type="project" value="UniProtKB-KW"/>
</dbReference>
<protein>
    <submittedName>
        <fullName evidence="9">DNA repair protein RadC</fullName>
    </submittedName>
</protein>
<dbReference type="Pfam" id="PF04002">
    <property type="entry name" value="RadC"/>
    <property type="match status" value="1"/>
</dbReference>
<dbReference type="Gene3D" id="3.40.140.10">
    <property type="entry name" value="Cytidine Deaminase, domain 2"/>
    <property type="match status" value="1"/>
</dbReference>
<accession>K0AZ96</accession>
<dbReference type="PROSITE" id="PS50249">
    <property type="entry name" value="MPN"/>
    <property type="match status" value="1"/>
</dbReference>
<feature type="domain" description="MPN" evidence="8">
    <location>
        <begin position="109"/>
        <end position="222"/>
    </location>
</feature>
<evidence type="ECO:0000256" key="5">
    <source>
        <dbReference type="ARBA" id="ARBA00022833"/>
    </source>
</evidence>
<dbReference type="KEGG" id="cad:Curi_c10060"/>
<evidence type="ECO:0000256" key="4">
    <source>
        <dbReference type="ARBA" id="ARBA00022801"/>
    </source>
</evidence>
<dbReference type="STRING" id="1128398.Curi_c10060"/>
<evidence type="ECO:0000256" key="1">
    <source>
        <dbReference type="ARBA" id="ARBA00010243"/>
    </source>
</evidence>
<evidence type="ECO:0000256" key="6">
    <source>
        <dbReference type="ARBA" id="ARBA00023049"/>
    </source>
</evidence>
<keyword evidence="5" id="KW-0862">Zinc</keyword>